<evidence type="ECO:0000259" key="6">
    <source>
        <dbReference type="PROSITE" id="PS51007"/>
    </source>
</evidence>
<dbReference type="Pfam" id="PF13442">
    <property type="entry name" value="Cytochrome_CBB3"/>
    <property type="match status" value="1"/>
</dbReference>
<feature type="region of interest" description="Disordered" evidence="5">
    <location>
        <begin position="22"/>
        <end position="53"/>
    </location>
</feature>
<protein>
    <submittedName>
        <fullName evidence="7">Cytochrome C</fullName>
    </submittedName>
</protein>
<evidence type="ECO:0000256" key="5">
    <source>
        <dbReference type="SAM" id="MobiDB-lite"/>
    </source>
</evidence>
<feature type="region of interest" description="Disordered" evidence="5">
    <location>
        <begin position="149"/>
        <end position="174"/>
    </location>
</feature>
<keyword evidence="2 4" id="KW-0479">Metal-binding</keyword>
<dbReference type="EMBL" id="PGGN01000003">
    <property type="protein sequence ID" value="PSH56909.1"/>
    <property type="molecule type" value="Genomic_DNA"/>
</dbReference>
<dbReference type="GO" id="GO:0020037">
    <property type="term" value="F:heme binding"/>
    <property type="evidence" value="ECO:0007669"/>
    <property type="project" value="InterPro"/>
</dbReference>
<comment type="caution">
    <text evidence="7">The sequence shown here is derived from an EMBL/GenBank/DDBJ whole genome shotgun (WGS) entry which is preliminary data.</text>
</comment>
<organism evidence="7 8">
    <name type="scientific">Phyllobacterium endophyticum</name>
    <dbReference type="NCBI Taxonomy" id="1149773"/>
    <lineage>
        <taxon>Bacteria</taxon>
        <taxon>Pseudomonadati</taxon>
        <taxon>Pseudomonadota</taxon>
        <taxon>Alphaproteobacteria</taxon>
        <taxon>Hyphomicrobiales</taxon>
        <taxon>Phyllobacteriaceae</taxon>
        <taxon>Phyllobacterium</taxon>
    </lineage>
</organism>
<keyword evidence="1 4" id="KW-0349">Heme</keyword>
<gene>
    <name evidence="7" type="ORF">CU100_16515</name>
</gene>
<accession>A0A2P7ARQ3</accession>
<sequence length="174" mass="18602">MMRAIMLLALLVAPASCQREERDLTGSVPEKPAAGIEQSVLHPGDGNNPAPARSKYEETAFDVAEGKRLFQWFNCSGCHFNGGGGIGPALMDDKWFYGSSIENIVATIKEGRPNGMPSFKGLVPEKEVWQLAAYVRSVGGFVAKDVAPSRNDDLNAAPAENRAPTPSPFNGKGP</sequence>
<evidence type="ECO:0000313" key="7">
    <source>
        <dbReference type="EMBL" id="PSH56909.1"/>
    </source>
</evidence>
<dbReference type="GO" id="GO:0046872">
    <property type="term" value="F:metal ion binding"/>
    <property type="evidence" value="ECO:0007669"/>
    <property type="project" value="UniProtKB-KW"/>
</dbReference>
<evidence type="ECO:0000313" key="8">
    <source>
        <dbReference type="Proteomes" id="UP000241158"/>
    </source>
</evidence>
<dbReference type="Gene3D" id="1.10.760.10">
    <property type="entry name" value="Cytochrome c-like domain"/>
    <property type="match status" value="1"/>
</dbReference>
<evidence type="ECO:0000256" key="2">
    <source>
        <dbReference type="ARBA" id="ARBA00022723"/>
    </source>
</evidence>
<evidence type="ECO:0000256" key="1">
    <source>
        <dbReference type="ARBA" id="ARBA00022617"/>
    </source>
</evidence>
<dbReference type="InterPro" id="IPR036909">
    <property type="entry name" value="Cyt_c-like_dom_sf"/>
</dbReference>
<evidence type="ECO:0000256" key="3">
    <source>
        <dbReference type="ARBA" id="ARBA00023004"/>
    </source>
</evidence>
<proteinExistence type="predicted"/>
<evidence type="ECO:0000256" key="4">
    <source>
        <dbReference type="PROSITE-ProRule" id="PRU00433"/>
    </source>
</evidence>
<feature type="domain" description="Cytochrome c" evidence="6">
    <location>
        <begin position="61"/>
        <end position="139"/>
    </location>
</feature>
<name>A0A2P7ARQ3_9HYPH</name>
<keyword evidence="8" id="KW-1185">Reference proteome</keyword>
<dbReference type="InterPro" id="IPR009056">
    <property type="entry name" value="Cyt_c-like_dom"/>
</dbReference>
<dbReference type="PROSITE" id="PS51007">
    <property type="entry name" value="CYTC"/>
    <property type="match status" value="1"/>
</dbReference>
<dbReference type="Proteomes" id="UP000241158">
    <property type="component" value="Unassembled WGS sequence"/>
</dbReference>
<dbReference type="AlphaFoldDB" id="A0A2P7ARQ3"/>
<dbReference type="OrthoDB" id="9811281at2"/>
<dbReference type="SUPFAM" id="SSF46626">
    <property type="entry name" value="Cytochrome c"/>
    <property type="match status" value="1"/>
</dbReference>
<reference evidence="8" key="1">
    <citation type="submission" date="2017-11" db="EMBL/GenBank/DDBJ databases">
        <authorList>
            <person name="Kuznetsova I."/>
            <person name="Sazanova A."/>
            <person name="Chirak E."/>
            <person name="Safronova V."/>
            <person name="Willems A."/>
        </authorList>
    </citation>
    <scope>NUCLEOTIDE SEQUENCE [LARGE SCALE GENOMIC DNA]</scope>
    <source>
        <strain evidence="8">PEPV15</strain>
    </source>
</reference>
<dbReference type="GO" id="GO:0009055">
    <property type="term" value="F:electron transfer activity"/>
    <property type="evidence" value="ECO:0007669"/>
    <property type="project" value="InterPro"/>
</dbReference>
<keyword evidence="3 4" id="KW-0408">Iron</keyword>